<dbReference type="PANTHER" id="PTHR35580:SF1">
    <property type="entry name" value="PHYTASE-LIKE DOMAIN-CONTAINING PROTEIN"/>
    <property type="match status" value="1"/>
</dbReference>
<dbReference type="PANTHER" id="PTHR35580">
    <property type="entry name" value="CELL SURFACE GLYCOPROTEIN (S-LAYER PROTEIN)-LIKE PROTEIN"/>
    <property type="match status" value="1"/>
</dbReference>
<organism evidence="2 3">
    <name type="scientific">Pseudobythopirellula maris</name>
    <dbReference type="NCBI Taxonomy" id="2527991"/>
    <lineage>
        <taxon>Bacteria</taxon>
        <taxon>Pseudomonadati</taxon>
        <taxon>Planctomycetota</taxon>
        <taxon>Planctomycetia</taxon>
        <taxon>Pirellulales</taxon>
        <taxon>Lacipirellulaceae</taxon>
        <taxon>Pseudobythopirellula</taxon>
    </lineage>
</organism>
<dbReference type="PROSITE" id="PS51257">
    <property type="entry name" value="PROKAR_LIPOPROTEIN"/>
    <property type="match status" value="1"/>
</dbReference>
<keyword evidence="3" id="KW-1185">Reference proteome</keyword>
<proteinExistence type="predicted"/>
<sequence precursor="true">MIHRLTAALAAALSCYFVLTGAAEGQQLRFEWAAQIATNEIERAEALAFDAVGNVYVTGVTQGLLGDTAYGTQDVFITKVSPSGSLLWSQQIGKAGANVAGDVAIDADGNVIVVGSFGVPSLTDKAFFIHKVSPSGETHWTQQGVYPPGSLAYGVAADGDNNIYVTGEIDDPGNRDIFLYKISETGGLLWARLMGEAEGSRGSDIAIDSAGNPVITGTVWGGETDGYDAFTSKFNAAGDLLWGQRVGTQFDDEGLTLAIDGQDNIVVAGNWGQGDSAASGSQPVVWKHDPAGDSLWFNQYEGSGEGDTVRGLAIDSDNGVYFVGATSGQVGPTQFGGVDAYLTALSPDGDGLWASQFGSWNYDEANAIGVFNGDEFYLAITSASGLAGPSLGLTDVFLIKYVAVPEPVSSLLIGLMACVLVTRRPAGR</sequence>
<dbReference type="Gene3D" id="2.120.10.30">
    <property type="entry name" value="TolB, C-terminal domain"/>
    <property type="match status" value="1"/>
</dbReference>
<gene>
    <name evidence="2" type="ORF">Mal64_25810</name>
</gene>
<protein>
    <submittedName>
        <fullName evidence="2">Beta-propeller repeat protein</fullName>
    </submittedName>
</protein>
<feature type="signal peptide" evidence="1">
    <location>
        <begin position="1"/>
        <end position="22"/>
    </location>
</feature>
<dbReference type="InterPro" id="IPR011042">
    <property type="entry name" value="6-blade_b-propeller_TolB-like"/>
</dbReference>
<dbReference type="RefSeq" id="WP_146400693.1">
    <property type="nucleotide sequence ID" value="NZ_SJPQ01000002.1"/>
</dbReference>
<dbReference type="InterPro" id="IPR052918">
    <property type="entry name" value="Motility_Chemotaxis_Reg"/>
</dbReference>
<reference evidence="2 3" key="1">
    <citation type="submission" date="2019-02" db="EMBL/GenBank/DDBJ databases">
        <title>Deep-cultivation of Planctomycetes and their phenomic and genomic characterization uncovers novel biology.</title>
        <authorList>
            <person name="Wiegand S."/>
            <person name="Jogler M."/>
            <person name="Boedeker C."/>
            <person name="Pinto D."/>
            <person name="Vollmers J."/>
            <person name="Rivas-Marin E."/>
            <person name="Kohn T."/>
            <person name="Peeters S.H."/>
            <person name="Heuer A."/>
            <person name="Rast P."/>
            <person name="Oberbeckmann S."/>
            <person name="Bunk B."/>
            <person name="Jeske O."/>
            <person name="Meyerdierks A."/>
            <person name="Storesund J.E."/>
            <person name="Kallscheuer N."/>
            <person name="Luecker S."/>
            <person name="Lage O.M."/>
            <person name="Pohl T."/>
            <person name="Merkel B.J."/>
            <person name="Hornburger P."/>
            <person name="Mueller R.-W."/>
            <person name="Bruemmer F."/>
            <person name="Labrenz M."/>
            <person name="Spormann A.M."/>
            <person name="Op Den Camp H."/>
            <person name="Overmann J."/>
            <person name="Amann R."/>
            <person name="Jetten M.S.M."/>
            <person name="Mascher T."/>
            <person name="Medema M.H."/>
            <person name="Devos D.P."/>
            <person name="Kaster A.-K."/>
            <person name="Ovreas L."/>
            <person name="Rohde M."/>
            <person name="Galperin M.Y."/>
            <person name="Jogler C."/>
        </authorList>
    </citation>
    <scope>NUCLEOTIDE SEQUENCE [LARGE SCALE GENOMIC DNA]</scope>
    <source>
        <strain evidence="2 3">Mal64</strain>
    </source>
</reference>
<evidence type="ECO:0000313" key="3">
    <source>
        <dbReference type="Proteomes" id="UP000315440"/>
    </source>
</evidence>
<dbReference type="AlphaFoldDB" id="A0A5C5ZNR2"/>
<keyword evidence="1" id="KW-0732">Signal</keyword>
<dbReference type="SUPFAM" id="SSF101898">
    <property type="entry name" value="NHL repeat"/>
    <property type="match status" value="1"/>
</dbReference>
<comment type="caution">
    <text evidence="2">The sequence shown here is derived from an EMBL/GenBank/DDBJ whole genome shotgun (WGS) entry which is preliminary data.</text>
</comment>
<feature type="chain" id="PRO_5023066467" evidence="1">
    <location>
        <begin position="23"/>
        <end position="428"/>
    </location>
</feature>
<name>A0A5C5ZNR2_9BACT</name>
<dbReference type="EMBL" id="SJPQ01000002">
    <property type="protein sequence ID" value="TWT89089.1"/>
    <property type="molecule type" value="Genomic_DNA"/>
</dbReference>
<dbReference type="Proteomes" id="UP000315440">
    <property type="component" value="Unassembled WGS sequence"/>
</dbReference>
<dbReference type="OrthoDB" id="253958at2"/>
<evidence type="ECO:0000256" key="1">
    <source>
        <dbReference type="SAM" id="SignalP"/>
    </source>
</evidence>
<evidence type="ECO:0000313" key="2">
    <source>
        <dbReference type="EMBL" id="TWT89089.1"/>
    </source>
</evidence>
<accession>A0A5C5ZNR2</accession>